<reference evidence="3" key="1">
    <citation type="submission" date="2016-06" db="UniProtKB">
        <authorList>
            <consortium name="WormBaseParasite"/>
        </authorList>
    </citation>
    <scope>IDENTIFICATION</scope>
</reference>
<dbReference type="AlphaFoldDB" id="A0A183DC59"/>
<keyword evidence="2" id="KW-1185">Reference proteome</keyword>
<organism evidence="3">
    <name type="scientific">Gongylonema pulchrum</name>
    <dbReference type="NCBI Taxonomy" id="637853"/>
    <lineage>
        <taxon>Eukaryota</taxon>
        <taxon>Metazoa</taxon>
        <taxon>Ecdysozoa</taxon>
        <taxon>Nematoda</taxon>
        <taxon>Chromadorea</taxon>
        <taxon>Rhabditida</taxon>
        <taxon>Spirurina</taxon>
        <taxon>Spiruromorpha</taxon>
        <taxon>Spiruroidea</taxon>
        <taxon>Gongylonematidae</taxon>
        <taxon>Gongylonema</taxon>
    </lineage>
</organism>
<evidence type="ECO:0000313" key="3">
    <source>
        <dbReference type="WBParaSite" id="GPUH_0000630901-mRNA-1"/>
    </source>
</evidence>
<sequence length="62" mass="6867">MLTLKDGQLWQATNTHLLVIYGDESLAEEDAFAQLCSLYLPHITQTDKVTTGLLVTSQNGMQ</sequence>
<reference evidence="1 2" key="2">
    <citation type="submission" date="2018-11" db="EMBL/GenBank/DDBJ databases">
        <authorList>
            <consortium name="Pathogen Informatics"/>
        </authorList>
    </citation>
    <scope>NUCLEOTIDE SEQUENCE [LARGE SCALE GENOMIC DNA]</scope>
</reference>
<dbReference type="Proteomes" id="UP000271098">
    <property type="component" value="Unassembled WGS sequence"/>
</dbReference>
<dbReference type="WBParaSite" id="GPUH_0000630901-mRNA-1">
    <property type="protein sequence ID" value="GPUH_0000630901-mRNA-1"/>
    <property type="gene ID" value="GPUH_0000630901"/>
</dbReference>
<gene>
    <name evidence="1" type="ORF">GPUH_LOCUS6300</name>
</gene>
<name>A0A183DC59_9BILA</name>
<accession>A0A183DC59</accession>
<proteinExistence type="predicted"/>
<evidence type="ECO:0000313" key="1">
    <source>
        <dbReference type="EMBL" id="VDK54165.1"/>
    </source>
</evidence>
<evidence type="ECO:0000313" key="2">
    <source>
        <dbReference type="Proteomes" id="UP000271098"/>
    </source>
</evidence>
<dbReference type="EMBL" id="UYRT01014599">
    <property type="protein sequence ID" value="VDK54165.1"/>
    <property type="molecule type" value="Genomic_DNA"/>
</dbReference>
<protein>
    <submittedName>
        <fullName evidence="3">Transcriptional regulator</fullName>
    </submittedName>
</protein>